<protein>
    <submittedName>
        <fullName evidence="1">DUF3617 family protein</fullName>
    </submittedName>
</protein>
<dbReference type="Proteomes" id="UP001278050">
    <property type="component" value="Unassembled WGS sequence"/>
</dbReference>
<evidence type="ECO:0000313" key="1">
    <source>
        <dbReference type="EMBL" id="MDX5994842.1"/>
    </source>
</evidence>
<organism evidence="1 2">
    <name type="scientific">Ectopseudomonas alcaliphila</name>
    <dbReference type="NCBI Taxonomy" id="101564"/>
    <lineage>
        <taxon>Bacteria</taxon>
        <taxon>Pseudomonadati</taxon>
        <taxon>Pseudomonadota</taxon>
        <taxon>Gammaproteobacteria</taxon>
        <taxon>Pseudomonadales</taxon>
        <taxon>Pseudomonadaceae</taxon>
        <taxon>Ectopseudomonas</taxon>
    </lineage>
</organism>
<accession>A0ABU4Q3U2</accession>
<keyword evidence="2" id="KW-1185">Reference proteome</keyword>
<dbReference type="Pfam" id="PF12276">
    <property type="entry name" value="DUF3617"/>
    <property type="match status" value="1"/>
</dbReference>
<comment type="caution">
    <text evidence="1">The sequence shown here is derived from an EMBL/GenBank/DDBJ whole genome shotgun (WGS) entry which is preliminary data.</text>
</comment>
<proteinExistence type="predicted"/>
<sequence>MDKLFVAVTTCLLCSVSSLVFSTERQIVRPGMYEITSGIADNSVKTQTCYSDTDVEDLPTLLLKMEDKLMQKNCDAEILSEADGEAEWRTECKTDFVTRTTVGSIMWDDTHFSGSAFLTMGRIEMEYQFDALRVSDCK</sequence>
<name>A0ABU4Q3U2_9GAMM</name>
<gene>
    <name evidence="1" type="ORF">SIM71_22490</name>
</gene>
<reference evidence="1 2" key="1">
    <citation type="submission" date="2023-11" db="EMBL/GenBank/DDBJ databases">
        <title>MicrobeMod: A computational toolkit for identifying prokaryotic methylation and restriction-modification with nanopore sequencing.</title>
        <authorList>
            <person name="Crits-Christoph A."/>
            <person name="Kang S.C."/>
            <person name="Lee H."/>
            <person name="Ostrov N."/>
        </authorList>
    </citation>
    <scope>NUCLEOTIDE SEQUENCE [LARGE SCALE GENOMIC DNA]</scope>
    <source>
        <strain evidence="1 2">ATCC BAA-571</strain>
    </source>
</reference>
<dbReference type="RefSeq" id="WP_139203072.1">
    <property type="nucleotide sequence ID" value="NZ_CBCSET010000002.1"/>
</dbReference>
<evidence type="ECO:0000313" key="2">
    <source>
        <dbReference type="Proteomes" id="UP001278050"/>
    </source>
</evidence>
<dbReference type="InterPro" id="IPR022061">
    <property type="entry name" value="DUF3617"/>
</dbReference>
<dbReference type="EMBL" id="JAWXXP010000001">
    <property type="protein sequence ID" value="MDX5994842.1"/>
    <property type="molecule type" value="Genomic_DNA"/>
</dbReference>